<sequence>MRKAGIWVWELTKLAGVMFVALLIYSVVNALLLEAAGGMEALEASGLFTVFFLLQTGGVLALITVYYRNRLLPRSKLQLPAREPLSQAWTRRLIGIGVAAITASYIILFMIIL</sequence>
<accession>A0ABV9NUJ6</accession>
<evidence type="ECO:0000313" key="3">
    <source>
        <dbReference type="Proteomes" id="UP001595896"/>
    </source>
</evidence>
<keyword evidence="1" id="KW-1133">Transmembrane helix</keyword>
<gene>
    <name evidence="2" type="ORF">ACFO4L_05890</name>
</gene>
<feature type="transmembrane region" description="Helical" evidence="1">
    <location>
        <begin position="12"/>
        <end position="32"/>
    </location>
</feature>
<keyword evidence="1" id="KW-0812">Transmembrane</keyword>
<feature type="transmembrane region" description="Helical" evidence="1">
    <location>
        <begin position="93"/>
        <end position="112"/>
    </location>
</feature>
<organism evidence="2 3">
    <name type="scientific">Bacillus daqingensis</name>
    <dbReference type="NCBI Taxonomy" id="872396"/>
    <lineage>
        <taxon>Bacteria</taxon>
        <taxon>Bacillati</taxon>
        <taxon>Bacillota</taxon>
        <taxon>Bacilli</taxon>
        <taxon>Bacillales</taxon>
        <taxon>Bacillaceae</taxon>
        <taxon>Bacillus</taxon>
    </lineage>
</organism>
<protein>
    <recommendedName>
        <fullName evidence="4">DUF3899 domain-containing protein</fullName>
    </recommendedName>
</protein>
<proteinExistence type="predicted"/>
<name>A0ABV9NUJ6_9BACI</name>
<keyword evidence="1" id="KW-0472">Membrane</keyword>
<evidence type="ECO:0000256" key="1">
    <source>
        <dbReference type="SAM" id="Phobius"/>
    </source>
</evidence>
<dbReference type="Proteomes" id="UP001595896">
    <property type="component" value="Unassembled WGS sequence"/>
</dbReference>
<evidence type="ECO:0000313" key="2">
    <source>
        <dbReference type="EMBL" id="MFC4736115.1"/>
    </source>
</evidence>
<comment type="caution">
    <text evidence="2">The sequence shown here is derived from an EMBL/GenBank/DDBJ whole genome shotgun (WGS) entry which is preliminary data.</text>
</comment>
<dbReference type="EMBL" id="JBHSGK010000004">
    <property type="protein sequence ID" value="MFC4736115.1"/>
    <property type="molecule type" value="Genomic_DNA"/>
</dbReference>
<reference evidence="3" key="1">
    <citation type="journal article" date="2019" name="Int. J. Syst. Evol. Microbiol.">
        <title>The Global Catalogue of Microorganisms (GCM) 10K type strain sequencing project: providing services to taxonomists for standard genome sequencing and annotation.</title>
        <authorList>
            <consortium name="The Broad Institute Genomics Platform"/>
            <consortium name="The Broad Institute Genome Sequencing Center for Infectious Disease"/>
            <person name="Wu L."/>
            <person name="Ma J."/>
        </authorList>
    </citation>
    <scope>NUCLEOTIDE SEQUENCE [LARGE SCALE GENOMIC DNA]</scope>
    <source>
        <strain evidence="3">JCM 12165</strain>
    </source>
</reference>
<feature type="transmembrane region" description="Helical" evidence="1">
    <location>
        <begin position="44"/>
        <end position="67"/>
    </location>
</feature>
<evidence type="ECO:0008006" key="4">
    <source>
        <dbReference type="Google" id="ProtNLM"/>
    </source>
</evidence>
<keyword evidence="3" id="KW-1185">Reference proteome</keyword>
<dbReference type="RefSeq" id="WP_377908772.1">
    <property type="nucleotide sequence ID" value="NZ_JBHSGK010000004.1"/>
</dbReference>